<sequence length="423" mass="46331">MRRLVVLGAGTAGTMVVNRLRPRLEETEWSITVVERSTVHRYQPGYLFLPFGAMRPEDVSRPVARTLRRGVELLTAEVDRVDVDAREVLLADGRSLPYDYLVVATGTSPRPEETPGLPEALGGDVHEFYTYGGALRLAARLADWTGGRFVVHVAEMPVKCPVAPLELTFLAEAYFRRQGIRDRVDLTYVTPLSGAFTQPVASARLGDMLVTRGIAVEPDFVVESVDGDAHVLRSYDGREIPYDLLVTVPVNMGADLVSRSGLGDELNFVPVDRHTLLSRASDRVFAIGDAADVPTSKAGSVAHFEVDAFVENFLEHVEGRPMTHAFDGHANCFVESGDGRALLLDFGYDVEPLPGTYPLPVVGPLSLLRETRVNHLGKLAFRHLYWNVLLPGRRMPVPARLSMAGKDVRAAADPAPAGATWKE</sequence>
<dbReference type="EMBL" id="AXCY01000003">
    <property type="protein sequence ID" value="KGM12540.1"/>
    <property type="molecule type" value="Genomic_DNA"/>
</dbReference>
<dbReference type="InterPro" id="IPR036188">
    <property type="entry name" value="FAD/NAD-bd_sf"/>
</dbReference>
<dbReference type="AlphaFoldDB" id="A0A0A0BX37"/>
<keyword evidence="3" id="KW-1185">Reference proteome</keyword>
<comment type="caution">
    <text evidence="2">The sequence shown here is derived from an EMBL/GenBank/DDBJ whole genome shotgun (WGS) entry which is preliminary data.</text>
</comment>
<gene>
    <name evidence="2" type="ORF">N868_09750</name>
</gene>
<protein>
    <submittedName>
        <fullName evidence="2">Oxidoreductase</fullName>
    </submittedName>
</protein>
<dbReference type="Proteomes" id="UP000029839">
    <property type="component" value="Unassembled WGS sequence"/>
</dbReference>
<dbReference type="PANTHER" id="PTHR43755">
    <property type="match status" value="1"/>
</dbReference>
<name>A0A0A0BX37_9CELL</name>
<dbReference type="OrthoDB" id="9802771at2"/>
<feature type="domain" description="FAD/NAD(P)-binding" evidence="1">
    <location>
        <begin position="3"/>
        <end position="122"/>
    </location>
</feature>
<evidence type="ECO:0000313" key="2">
    <source>
        <dbReference type="EMBL" id="KGM12540.1"/>
    </source>
</evidence>
<evidence type="ECO:0000259" key="1">
    <source>
        <dbReference type="Pfam" id="PF07992"/>
    </source>
</evidence>
<dbReference type="InterPro" id="IPR023753">
    <property type="entry name" value="FAD/NAD-binding_dom"/>
</dbReference>
<organism evidence="2 3">
    <name type="scientific">Cellulomonas carbonis T26</name>
    <dbReference type="NCBI Taxonomy" id="947969"/>
    <lineage>
        <taxon>Bacteria</taxon>
        <taxon>Bacillati</taxon>
        <taxon>Actinomycetota</taxon>
        <taxon>Actinomycetes</taxon>
        <taxon>Micrococcales</taxon>
        <taxon>Cellulomonadaceae</taxon>
        <taxon>Cellulomonas</taxon>
    </lineage>
</organism>
<dbReference type="Pfam" id="PF07992">
    <property type="entry name" value="Pyr_redox_2"/>
    <property type="match status" value="1"/>
</dbReference>
<dbReference type="PANTHER" id="PTHR43755:SF1">
    <property type="entry name" value="FAD-DEPENDENT PYRIDINE NUCLEOTIDE-DISULPHIDE OXIDOREDUCTASE"/>
    <property type="match status" value="1"/>
</dbReference>
<reference evidence="2 3" key="2">
    <citation type="journal article" date="2015" name="Stand. Genomic Sci.">
        <title>Draft genome sequence of Cellulomonas carbonis T26(T) and comparative analysis of six Cellulomonas genomes.</title>
        <authorList>
            <person name="Zhuang W."/>
            <person name="Zhang S."/>
            <person name="Xia X."/>
            <person name="Wang G."/>
        </authorList>
    </citation>
    <scope>NUCLEOTIDE SEQUENCE [LARGE SCALE GENOMIC DNA]</scope>
    <source>
        <strain evidence="2 3">T26</strain>
    </source>
</reference>
<reference evidence="2 3" key="1">
    <citation type="submission" date="2013-08" db="EMBL/GenBank/DDBJ databases">
        <title>Genome sequencing of Cellulomonas carbonis T26.</title>
        <authorList>
            <person name="Chen F."/>
            <person name="Li Y."/>
            <person name="Wang G."/>
        </authorList>
    </citation>
    <scope>NUCLEOTIDE SEQUENCE [LARGE SCALE GENOMIC DNA]</scope>
    <source>
        <strain evidence="2 3">T26</strain>
    </source>
</reference>
<proteinExistence type="predicted"/>
<dbReference type="GO" id="GO:0016491">
    <property type="term" value="F:oxidoreductase activity"/>
    <property type="evidence" value="ECO:0007669"/>
    <property type="project" value="InterPro"/>
</dbReference>
<dbReference type="InterPro" id="IPR052541">
    <property type="entry name" value="SQRD"/>
</dbReference>
<accession>A0A0A0BX37</accession>
<dbReference type="RefSeq" id="WP_052425798.1">
    <property type="nucleotide sequence ID" value="NZ_AXCY01000003.1"/>
</dbReference>
<dbReference type="Gene3D" id="3.50.50.60">
    <property type="entry name" value="FAD/NAD(P)-binding domain"/>
    <property type="match status" value="2"/>
</dbReference>
<dbReference type="SUPFAM" id="SSF51905">
    <property type="entry name" value="FAD/NAD(P)-binding domain"/>
    <property type="match status" value="2"/>
</dbReference>
<evidence type="ECO:0000313" key="3">
    <source>
        <dbReference type="Proteomes" id="UP000029839"/>
    </source>
</evidence>